<protein>
    <submittedName>
        <fullName evidence="8">Serine/threonine protein kinase</fullName>
    </submittedName>
</protein>
<keyword evidence="2 5" id="KW-0547">Nucleotide-binding</keyword>
<keyword evidence="6" id="KW-1133">Transmembrane helix</keyword>
<keyword evidence="8" id="KW-0723">Serine/threonine-protein kinase</keyword>
<dbReference type="CDD" id="cd14014">
    <property type="entry name" value="STKc_PknB_like"/>
    <property type="match status" value="1"/>
</dbReference>
<dbReference type="PROSITE" id="PS00107">
    <property type="entry name" value="PROTEIN_KINASE_ATP"/>
    <property type="match status" value="1"/>
</dbReference>
<evidence type="ECO:0000313" key="9">
    <source>
        <dbReference type="EMBL" id="RHK40147.1"/>
    </source>
</evidence>
<dbReference type="PANTHER" id="PTHR43289:SF34">
    <property type="entry name" value="SERINE_THREONINE-PROTEIN KINASE YBDM-RELATED"/>
    <property type="match status" value="1"/>
</dbReference>
<evidence type="ECO:0000256" key="4">
    <source>
        <dbReference type="ARBA" id="ARBA00022840"/>
    </source>
</evidence>
<evidence type="ECO:0000256" key="6">
    <source>
        <dbReference type="SAM" id="Phobius"/>
    </source>
</evidence>
<keyword evidence="6" id="KW-0472">Membrane</keyword>
<dbReference type="EMBL" id="QSEP01000152">
    <property type="protein sequence ID" value="RGZ77712.1"/>
    <property type="molecule type" value="Genomic_DNA"/>
</dbReference>
<dbReference type="PROSITE" id="PS50011">
    <property type="entry name" value="PROTEIN_KINASE_DOM"/>
    <property type="match status" value="1"/>
</dbReference>
<dbReference type="InterPro" id="IPR017441">
    <property type="entry name" value="Protein_kinase_ATP_BS"/>
</dbReference>
<keyword evidence="3 8" id="KW-0418">Kinase</keyword>
<dbReference type="SUPFAM" id="SSF56112">
    <property type="entry name" value="Protein kinase-like (PK-like)"/>
    <property type="match status" value="1"/>
</dbReference>
<name>A0A413PNT8_9FIRM</name>
<keyword evidence="1" id="KW-0808">Transferase</keyword>
<dbReference type="Gene3D" id="1.10.510.10">
    <property type="entry name" value="Transferase(Phosphotransferase) domain 1"/>
    <property type="match status" value="1"/>
</dbReference>
<dbReference type="Proteomes" id="UP000286561">
    <property type="component" value="Unassembled WGS sequence"/>
</dbReference>
<sequence>MKYLLRGRVVEKEEIRIKQRYKIEKVLGQGGFGVTYLAYDEELCQEVVLKKYRWEHGSLDNEVINKRDYYKKQRKAFLNEARILSSLFDIKEVVKVLDYFEERENAYIVMEFVQGISLRQYLESRNQPMSFTEAWNFLLPVMEALEKVHQNKLIHRDISPDNFIIKEDGSIKLLDFGSAREYAEEKTMTVLVKKGYAPPEQYSRKGKQGPWTDIYSICATLYEMITGVIPQPAMERLKADKLYLPSSYGCDITPLQEKILMKGLALDYKKRYKDIAELKNSFFPEKQERQKKNKKYGILICTVCILLLTGAILGKQNHDKKEALAEAKKQLTLGEYARDSKEHKKLLNLLVKYGKYKGKQEEEKIYELPQSSVLNINKQCDIYVFEKYKEEYLSYIRKEGFQLKLKDKKYRGDVYMEPCGGTLSTYFTYKETYAIGQNTYIQLVYDIATHKISKVVVYRKDENQNKKRMIEAASRSFLFLSDDWNCPIKVTKRKVKRIVKKNEEDIKNKNGHYYRWIGVSDCNIGCDRNEENGIFMQIDNYDYK</sequence>
<evidence type="ECO:0000259" key="7">
    <source>
        <dbReference type="PROSITE" id="PS50011"/>
    </source>
</evidence>
<dbReference type="SMART" id="SM00220">
    <property type="entry name" value="S_TKc"/>
    <property type="match status" value="1"/>
</dbReference>
<dbReference type="InterPro" id="IPR000719">
    <property type="entry name" value="Prot_kinase_dom"/>
</dbReference>
<feature type="binding site" evidence="5">
    <location>
        <position position="50"/>
    </location>
    <ligand>
        <name>ATP</name>
        <dbReference type="ChEBI" id="CHEBI:30616"/>
    </ligand>
</feature>
<dbReference type="Proteomes" id="UP000283497">
    <property type="component" value="Unassembled WGS sequence"/>
</dbReference>
<reference evidence="10 11" key="1">
    <citation type="submission" date="2018-08" db="EMBL/GenBank/DDBJ databases">
        <title>A genome reference for cultivated species of the human gut microbiota.</title>
        <authorList>
            <person name="Zou Y."/>
            <person name="Xue W."/>
            <person name="Luo G."/>
        </authorList>
    </citation>
    <scope>NUCLEOTIDE SEQUENCE [LARGE SCALE GENOMIC DNA]</scope>
    <source>
        <strain evidence="9 10">AF45-14BH</strain>
        <strain evidence="8 11">AM48-23BH</strain>
    </source>
</reference>
<dbReference type="GO" id="GO:0005524">
    <property type="term" value="F:ATP binding"/>
    <property type="evidence" value="ECO:0007669"/>
    <property type="project" value="UniProtKB-UniRule"/>
</dbReference>
<evidence type="ECO:0000313" key="11">
    <source>
        <dbReference type="Proteomes" id="UP000286561"/>
    </source>
</evidence>
<evidence type="ECO:0000313" key="10">
    <source>
        <dbReference type="Proteomes" id="UP000283497"/>
    </source>
</evidence>
<dbReference type="InterPro" id="IPR011009">
    <property type="entry name" value="Kinase-like_dom_sf"/>
</dbReference>
<dbReference type="PROSITE" id="PS00109">
    <property type="entry name" value="PROTEIN_KINASE_TYR"/>
    <property type="match status" value="1"/>
</dbReference>
<evidence type="ECO:0000256" key="5">
    <source>
        <dbReference type="PROSITE-ProRule" id="PRU10141"/>
    </source>
</evidence>
<evidence type="ECO:0000256" key="2">
    <source>
        <dbReference type="ARBA" id="ARBA00022741"/>
    </source>
</evidence>
<evidence type="ECO:0000256" key="1">
    <source>
        <dbReference type="ARBA" id="ARBA00022679"/>
    </source>
</evidence>
<keyword evidence="6" id="KW-0812">Transmembrane</keyword>
<organism evidence="8 11">
    <name type="scientific">Anaerobutyricum hallii</name>
    <dbReference type="NCBI Taxonomy" id="39488"/>
    <lineage>
        <taxon>Bacteria</taxon>
        <taxon>Bacillati</taxon>
        <taxon>Bacillota</taxon>
        <taxon>Clostridia</taxon>
        <taxon>Lachnospirales</taxon>
        <taxon>Lachnospiraceae</taxon>
        <taxon>Anaerobutyricum</taxon>
    </lineage>
</organism>
<feature type="domain" description="Protein kinase" evidence="7">
    <location>
        <begin position="21"/>
        <end position="283"/>
    </location>
</feature>
<feature type="transmembrane region" description="Helical" evidence="6">
    <location>
        <begin position="296"/>
        <end position="314"/>
    </location>
</feature>
<dbReference type="Pfam" id="PF00069">
    <property type="entry name" value="Pkinase"/>
    <property type="match status" value="1"/>
</dbReference>
<dbReference type="PANTHER" id="PTHR43289">
    <property type="entry name" value="MITOGEN-ACTIVATED PROTEIN KINASE KINASE KINASE 20-RELATED"/>
    <property type="match status" value="1"/>
</dbReference>
<evidence type="ECO:0000313" key="8">
    <source>
        <dbReference type="EMBL" id="RGZ77712.1"/>
    </source>
</evidence>
<comment type="caution">
    <text evidence="8">The sequence shown here is derived from an EMBL/GenBank/DDBJ whole genome shotgun (WGS) entry which is preliminary data.</text>
</comment>
<gene>
    <name evidence="9" type="ORF">DW068_05425</name>
    <name evidence="8" type="ORF">DW972_14210</name>
</gene>
<dbReference type="EMBL" id="QRNJ01000015">
    <property type="protein sequence ID" value="RHK40147.1"/>
    <property type="molecule type" value="Genomic_DNA"/>
</dbReference>
<accession>A0A413PNT8</accession>
<keyword evidence="4 5" id="KW-0067">ATP-binding</keyword>
<proteinExistence type="predicted"/>
<dbReference type="AlphaFoldDB" id="A0A413PNT8"/>
<evidence type="ECO:0000256" key="3">
    <source>
        <dbReference type="ARBA" id="ARBA00022777"/>
    </source>
</evidence>
<dbReference type="InterPro" id="IPR008266">
    <property type="entry name" value="Tyr_kinase_AS"/>
</dbReference>
<dbReference type="GO" id="GO:0004674">
    <property type="term" value="F:protein serine/threonine kinase activity"/>
    <property type="evidence" value="ECO:0007669"/>
    <property type="project" value="UniProtKB-KW"/>
</dbReference>